<reference evidence="1" key="1">
    <citation type="journal article" date="2019" name="bioRxiv">
        <title>The Genome of the Zebra Mussel, Dreissena polymorpha: A Resource for Invasive Species Research.</title>
        <authorList>
            <person name="McCartney M.A."/>
            <person name="Auch B."/>
            <person name="Kono T."/>
            <person name="Mallez S."/>
            <person name="Zhang Y."/>
            <person name="Obille A."/>
            <person name="Becker A."/>
            <person name="Abrahante J.E."/>
            <person name="Garbe J."/>
            <person name="Badalamenti J.P."/>
            <person name="Herman A."/>
            <person name="Mangelson H."/>
            <person name="Liachko I."/>
            <person name="Sullivan S."/>
            <person name="Sone E.D."/>
            <person name="Koren S."/>
            <person name="Silverstein K.A.T."/>
            <person name="Beckman K.B."/>
            <person name="Gohl D.M."/>
        </authorList>
    </citation>
    <scope>NUCLEOTIDE SEQUENCE</scope>
    <source>
        <strain evidence="1">Duluth1</strain>
        <tissue evidence="1">Whole animal</tissue>
    </source>
</reference>
<accession>A0A9D4LPX2</accession>
<evidence type="ECO:0000313" key="1">
    <source>
        <dbReference type="EMBL" id="KAH3862822.1"/>
    </source>
</evidence>
<name>A0A9D4LPX2_DREPO</name>
<organism evidence="1 2">
    <name type="scientific">Dreissena polymorpha</name>
    <name type="common">Zebra mussel</name>
    <name type="synonym">Mytilus polymorpha</name>
    <dbReference type="NCBI Taxonomy" id="45954"/>
    <lineage>
        <taxon>Eukaryota</taxon>
        <taxon>Metazoa</taxon>
        <taxon>Spiralia</taxon>
        <taxon>Lophotrochozoa</taxon>
        <taxon>Mollusca</taxon>
        <taxon>Bivalvia</taxon>
        <taxon>Autobranchia</taxon>
        <taxon>Heteroconchia</taxon>
        <taxon>Euheterodonta</taxon>
        <taxon>Imparidentia</taxon>
        <taxon>Neoheterodontei</taxon>
        <taxon>Myida</taxon>
        <taxon>Dreissenoidea</taxon>
        <taxon>Dreissenidae</taxon>
        <taxon>Dreissena</taxon>
    </lineage>
</organism>
<dbReference type="EMBL" id="JAIWYP010000002">
    <property type="protein sequence ID" value="KAH3862822.1"/>
    <property type="molecule type" value="Genomic_DNA"/>
</dbReference>
<keyword evidence="2" id="KW-1185">Reference proteome</keyword>
<sequence length="55" mass="6132">MQVKPSTGFGNDIFELTDVNTASRTAGIRVKNANLLLADSAYNYEVCLYRLVKHI</sequence>
<gene>
    <name evidence="1" type="ORF">DPMN_025797</name>
</gene>
<comment type="caution">
    <text evidence="1">The sequence shown here is derived from an EMBL/GenBank/DDBJ whole genome shotgun (WGS) entry which is preliminary data.</text>
</comment>
<proteinExistence type="predicted"/>
<dbReference type="AlphaFoldDB" id="A0A9D4LPX2"/>
<protein>
    <submittedName>
        <fullName evidence="1">Uncharacterized protein</fullName>
    </submittedName>
</protein>
<dbReference type="Proteomes" id="UP000828390">
    <property type="component" value="Unassembled WGS sequence"/>
</dbReference>
<reference evidence="1" key="2">
    <citation type="submission" date="2020-11" db="EMBL/GenBank/DDBJ databases">
        <authorList>
            <person name="McCartney M.A."/>
            <person name="Auch B."/>
            <person name="Kono T."/>
            <person name="Mallez S."/>
            <person name="Becker A."/>
            <person name="Gohl D.M."/>
            <person name="Silverstein K.A.T."/>
            <person name="Koren S."/>
            <person name="Bechman K.B."/>
            <person name="Herman A."/>
            <person name="Abrahante J.E."/>
            <person name="Garbe J."/>
        </authorList>
    </citation>
    <scope>NUCLEOTIDE SEQUENCE</scope>
    <source>
        <strain evidence="1">Duluth1</strain>
        <tissue evidence="1">Whole animal</tissue>
    </source>
</reference>
<evidence type="ECO:0000313" key="2">
    <source>
        <dbReference type="Proteomes" id="UP000828390"/>
    </source>
</evidence>